<dbReference type="PANTHER" id="PTHR42648">
    <property type="entry name" value="TRANSPOSASE, PUTATIVE-RELATED"/>
    <property type="match status" value="1"/>
</dbReference>
<dbReference type="Proteomes" id="UP000019373">
    <property type="component" value="Unassembled WGS sequence"/>
</dbReference>
<dbReference type="GO" id="GO:0004519">
    <property type="term" value="F:endonuclease activity"/>
    <property type="evidence" value="ECO:0007669"/>
    <property type="project" value="UniProtKB-KW"/>
</dbReference>
<dbReference type="eggNOG" id="KOG0017">
    <property type="taxonomic scope" value="Eukaryota"/>
</dbReference>
<evidence type="ECO:0000256" key="10">
    <source>
        <dbReference type="ARBA" id="ARBA00022842"/>
    </source>
</evidence>
<evidence type="ECO:0000256" key="7">
    <source>
        <dbReference type="ARBA" id="ARBA00022759"/>
    </source>
</evidence>
<reference evidence="19" key="1">
    <citation type="journal article" date="2014" name="BMC Genomics">
        <title>Genome characteristics reveal the impact of lichenization on lichen-forming fungus Endocarpon pusillum Hedwig (Verrucariales, Ascomycota).</title>
        <authorList>
            <person name="Wang Y.-Y."/>
            <person name="Liu B."/>
            <person name="Zhang X.-Y."/>
            <person name="Zhou Q.-M."/>
            <person name="Zhang T."/>
            <person name="Li H."/>
            <person name="Yu Y.-F."/>
            <person name="Zhang X.-L."/>
            <person name="Hao X.-Y."/>
            <person name="Wang M."/>
            <person name="Wang L."/>
            <person name="Wei J.-C."/>
        </authorList>
    </citation>
    <scope>NUCLEOTIDE SEQUENCE [LARGE SCALE GENOMIC DNA]</scope>
    <source>
        <strain evidence="19">Z07020 / HMAS-L-300199</strain>
    </source>
</reference>
<dbReference type="GO" id="GO:0008270">
    <property type="term" value="F:zinc ion binding"/>
    <property type="evidence" value="ECO:0007669"/>
    <property type="project" value="InterPro"/>
</dbReference>
<feature type="region of interest" description="Disordered" evidence="16">
    <location>
        <begin position="240"/>
        <end position="259"/>
    </location>
</feature>
<dbReference type="InterPro" id="IPR054722">
    <property type="entry name" value="PolX-like_BBD"/>
</dbReference>
<keyword evidence="8" id="KW-0378">Hydrolase</keyword>
<keyword evidence="14" id="KW-0238">DNA-binding</keyword>
<evidence type="ECO:0000256" key="6">
    <source>
        <dbReference type="ARBA" id="ARBA00022741"/>
    </source>
</evidence>
<evidence type="ECO:0000256" key="15">
    <source>
        <dbReference type="ARBA" id="ARBA00023172"/>
    </source>
</evidence>
<comment type="function">
    <text evidence="1">The aspartyl protease (PR) mediates the proteolytic cleavages of the Gag and Gag-Pol polyproteins after assembly of the VLP.</text>
</comment>
<keyword evidence="12" id="KW-0695">RNA-directed DNA polymerase</keyword>
<keyword evidence="6" id="KW-0547">Nucleotide-binding</keyword>
<dbReference type="GO" id="GO:0003677">
    <property type="term" value="F:DNA binding"/>
    <property type="evidence" value="ECO:0007669"/>
    <property type="project" value="UniProtKB-KW"/>
</dbReference>
<keyword evidence="4" id="KW-0540">Nuclease</keyword>
<dbReference type="SUPFAM" id="SSF57756">
    <property type="entry name" value="Retrovirus zinc finger-like domains"/>
    <property type="match status" value="1"/>
</dbReference>
<dbReference type="GO" id="GO:0003887">
    <property type="term" value="F:DNA-directed DNA polymerase activity"/>
    <property type="evidence" value="ECO:0007669"/>
    <property type="project" value="UniProtKB-KW"/>
</dbReference>
<dbReference type="GeneID" id="19243634"/>
<evidence type="ECO:0000256" key="16">
    <source>
        <dbReference type="SAM" id="MobiDB-lite"/>
    </source>
</evidence>
<evidence type="ECO:0000256" key="4">
    <source>
        <dbReference type="ARBA" id="ARBA00022722"/>
    </source>
</evidence>
<feature type="domain" description="Retrovirus-related Pol polyprotein from transposon TNT 1-94-like beta-barrel" evidence="17">
    <location>
        <begin position="300"/>
        <end position="377"/>
    </location>
</feature>
<name>U1HRV3_ENDPU</name>
<dbReference type="GO" id="GO:0003964">
    <property type="term" value="F:RNA-directed DNA polymerase activity"/>
    <property type="evidence" value="ECO:0007669"/>
    <property type="project" value="UniProtKB-KW"/>
</dbReference>
<evidence type="ECO:0000313" key="18">
    <source>
        <dbReference type="EMBL" id="ERF73240.1"/>
    </source>
</evidence>
<evidence type="ECO:0000256" key="8">
    <source>
        <dbReference type="ARBA" id="ARBA00022801"/>
    </source>
</evidence>
<evidence type="ECO:0000256" key="2">
    <source>
        <dbReference type="ARBA" id="ARBA00022670"/>
    </source>
</evidence>
<keyword evidence="11" id="KW-0229">DNA integration</keyword>
<protein>
    <recommendedName>
        <fullName evidence="17">Retrovirus-related Pol polyprotein from transposon TNT 1-94-like beta-barrel domain-containing protein</fullName>
    </recommendedName>
</protein>
<dbReference type="Pfam" id="PF22936">
    <property type="entry name" value="Pol_BBD"/>
    <property type="match status" value="1"/>
</dbReference>
<dbReference type="Pfam" id="PF14223">
    <property type="entry name" value="Retrotran_gag_2"/>
    <property type="match status" value="1"/>
</dbReference>
<dbReference type="Gene3D" id="4.10.60.10">
    <property type="entry name" value="Zinc finger, CCHC-type"/>
    <property type="match status" value="1"/>
</dbReference>
<dbReference type="PANTHER" id="PTHR42648:SF11">
    <property type="entry name" value="TRANSPOSON TY4-P GAG-POL POLYPROTEIN"/>
    <property type="match status" value="1"/>
</dbReference>
<dbReference type="RefSeq" id="XP_007801107.1">
    <property type="nucleotide sequence ID" value="XM_007802916.1"/>
</dbReference>
<dbReference type="OrthoDB" id="7755869at2759"/>
<evidence type="ECO:0000256" key="14">
    <source>
        <dbReference type="ARBA" id="ARBA00023125"/>
    </source>
</evidence>
<accession>U1HRV3</accession>
<gene>
    <name evidence="18" type="ORF">EPUS_08791</name>
</gene>
<dbReference type="InterPro" id="IPR036875">
    <property type="entry name" value="Znf_CCHC_sf"/>
</dbReference>
<dbReference type="GO" id="GO:0006310">
    <property type="term" value="P:DNA recombination"/>
    <property type="evidence" value="ECO:0007669"/>
    <property type="project" value="UniProtKB-KW"/>
</dbReference>
<keyword evidence="2" id="KW-0645">Protease</keyword>
<keyword evidence="13" id="KW-0239">DNA-directed DNA polymerase</keyword>
<keyword evidence="13" id="KW-0808">Transferase</keyword>
<evidence type="ECO:0000256" key="11">
    <source>
        <dbReference type="ARBA" id="ARBA00022908"/>
    </source>
</evidence>
<keyword evidence="15" id="KW-0233">DNA recombination</keyword>
<evidence type="ECO:0000256" key="5">
    <source>
        <dbReference type="ARBA" id="ARBA00022723"/>
    </source>
</evidence>
<keyword evidence="9" id="KW-0067">ATP-binding</keyword>
<dbReference type="OMA" id="NSTHAAM"/>
<evidence type="ECO:0000256" key="13">
    <source>
        <dbReference type="ARBA" id="ARBA00022932"/>
    </source>
</evidence>
<dbReference type="InterPro" id="IPR039537">
    <property type="entry name" value="Retrotran_Ty1/copia-like"/>
</dbReference>
<dbReference type="GO" id="GO:0005524">
    <property type="term" value="F:ATP binding"/>
    <property type="evidence" value="ECO:0007669"/>
    <property type="project" value="UniProtKB-KW"/>
</dbReference>
<keyword evidence="10" id="KW-0460">Magnesium</keyword>
<evidence type="ECO:0000256" key="3">
    <source>
        <dbReference type="ARBA" id="ARBA00022695"/>
    </source>
</evidence>
<dbReference type="EMBL" id="KE720962">
    <property type="protein sequence ID" value="ERF73240.1"/>
    <property type="molecule type" value="Genomic_DNA"/>
</dbReference>
<evidence type="ECO:0000256" key="9">
    <source>
        <dbReference type="ARBA" id="ARBA00022840"/>
    </source>
</evidence>
<proteinExistence type="predicted"/>
<feature type="compositionally biased region" description="Basic and acidic residues" evidence="16">
    <location>
        <begin position="240"/>
        <end position="256"/>
    </location>
</feature>
<evidence type="ECO:0000256" key="12">
    <source>
        <dbReference type="ARBA" id="ARBA00022918"/>
    </source>
</evidence>
<evidence type="ECO:0000313" key="19">
    <source>
        <dbReference type="Proteomes" id="UP000019373"/>
    </source>
</evidence>
<dbReference type="AlphaFoldDB" id="U1HRV3"/>
<dbReference type="HOGENOM" id="CLU_495238_0_0_1"/>
<dbReference type="GO" id="GO:0006508">
    <property type="term" value="P:proteolysis"/>
    <property type="evidence" value="ECO:0007669"/>
    <property type="project" value="UniProtKB-KW"/>
</dbReference>
<dbReference type="GO" id="GO:0008233">
    <property type="term" value="F:peptidase activity"/>
    <property type="evidence" value="ECO:0007669"/>
    <property type="project" value="UniProtKB-KW"/>
</dbReference>
<keyword evidence="5" id="KW-0479">Metal-binding</keyword>
<sequence length="550" mass="62631">MSSTDNNDHEKREKLKGFENWPRWSNLAHLRLIEKELWKYIAPGPPNDPDNHRAARAAYILKRDVSDELFQGIEAINNPRLIWNHLKSVCSQAGQGVIYASLRELFSHPANYKPFGLEKSINARVSELSAIVKRIRTAVNPTRDIWEDIQIIQLLEGLPTQFDSKKEHILNQKDMKLADVQQILASEEVRINADLKTGLLSEVAMSVRFRSRQRKNLAEIQCYNYDELGHFARDCKLAKQTERSTNKRRNTTESKRPASKRCINQVKAKNGTDSDSKQQEFPHSVVYAVKSTKLNKERNWYIDSCASKHITGQSSWFQALTTTNERFTTANAGTIIAKQVGTVRIETEDGYVDINDVAYAPACTSNLLSLSQLKSNGVKYVDMDDYMALVVNEEIVACVTLKDNLFVLNSTHAAMLMAQLWHRRLGHASHVRVAQASRMSTGMDLATSDTDQAIFELDLAISGTELTEQQEDGQICEPCVKSKQTRMIHHKGGQKTTRKLELVHSDLWGPYYPASFRSKHYAIVLEDDFTKKSWIGFLIQKSDAYEYFKN</sequence>
<organism evidence="18 19">
    <name type="scientific">Endocarpon pusillum (strain Z07020 / HMAS-L-300199)</name>
    <name type="common">Lichen-forming fungus</name>
    <dbReference type="NCBI Taxonomy" id="1263415"/>
    <lineage>
        <taxon>Eukaryota</taxon>
        <taxon>Fungi</taxon>
        <taxon>Dikarya</taxon>
        <taxon>Ascomycota</taxon>
        <taxon>Pezizomycotina</taxon>
        <taxon>Eurotiomycetes</taxon>
        <taxon>Chaetothyriomycetidae</taxon>
        <taxon>Verrucariales</taxon>
        <taxon>Verrucariaceae</taxon>
        <taxon>Endocarpon</taxon>
    </lineage>
</organism>
<keyword evidence="19" id="KW-1185">Reference proteome</keyword>
<keyword evidence="3" id="KW-0548">Nucleotidyltransferase</keyword>
<keyword evidence="7" id="KW-0255">Endonuclease</keyword>
<evidence type="ECO:0000256" key="1">
    <source>
        <dbReference type="ARBA" id="ARBA00002180"/>
    </source>
</evidence>
<dbReference type="GO" id="GO:0015074">
    <property type="term" value="P:DNA integration"/>
    <property type="evidence" value="ECO:0007669"/>
    <property type="project" value="UniProtKB-KW"/>
</dbReference>
<evidence type="ECO:0000259" key="17">
    <source>
        <dbReference type="Pfam" id="PF22936"/>
    </source>
</evidence>